<accession>E6QIE9</accession>
<dbReference type="EMBL" id="CABQ01000051">
    <property type="protein sequence ID" value="CBI07015.1"/>
    <property type="molecule type" value="Genomic_DNA"/>
</dbReference>
<protein>
    <submittedName>
        <fullName evidence="1">Uncharacterized protein</fullName>
    </submittedName>
</protein>
<dbReference type="AlphaFoldDB" id="E6QIE9"/>
<gene>
    <name evidence="1" type="ORF">CARN6_0321</name>
</gene>
<reference evidence="1" key="1">
    <citation type="submission" date="2009-10" db="EMBL/GenBank/DDBJ databases">
        <title>Diversity of trophic interactions inside an arsenic-rich microbial ecosystem.</title>
        <authorList>
            <person name="Bertin P.N."/>
            <person name="Heinrich-Salmeron A."/>
            <person name="Pelletier E."/>
            <person name="Goulhen-Chollet F."/>
            <person name="Arsene-Ploetze F."/>
            <person name="Gallien S."/>
            <person name="Calteau A."/>
            <person name="Vallenet D."/>
            <person name="Casiot C."/>
            <person name="Chane-Woon-Ming B."/>
            <person name="Giloteaux L."/>
            <person name="Barakat M."/>
            <person name="Bonnefoy V."/>
            <person name="Bruneel O."/>
            <person name="Chandler M."/>
            <person name="Cleiss J."/>
            <person name="Duran R."/>
            <person name="Elbaz-Poulichet F."/>
            <person name="Fonknechten N."/>
            <person name="Lauga B."/>
            <person name="Mornico D."/>
            <person name="Ortet P."/>
            <person name="Schaeffer C."/>
            <person name="Siguier P."/>
            <person name="Alexander Thil Smith A."/>
            <person name="Van Dorsselaer A."/>
            <person name="Weissenbach J."/>
            <person name="Medigue C."/>
            <person name="Le Paslier D."/>
        </authorList>
    </citation>
    <scope>NUCLEOTIDE SEQUENCE</scope>
</reference>
<organism evidence="1">
    <name type="scientific">mine drainage metagenome</name>
    <dbReference type="NCBI Taxonomy" id="410659"/>
    <lineage>
        <taxon>unclassified sequences</taxon>
        <taxon>metagenomes</taxon>
        <taxon>ecological metagenomes</taxon>
    </lineage>
</organism>
<proteinExistence type="predicted"/>
<comment type="caution">
    <text evidence="1">The sequence shown here is derived from an EMBL/GenBank/DDBJ whole genome shotgun (WGS) entry which is preliminary data.</text>
</comment>
<evidence type="ECO:0000313" key="1">
    <source>
        <dbReference type="EMBL" id="CBI07015.1"/>
    </source>
</evidence>
<sequence length="48" mass="5222">MQHLLSLLGILGKDVHRAYGKARQAIQATVKGEQPLEVVIRRVGAKGD</sequence>
<name>E6QIE9_9ZZZZ</name>